<name>A0AAV7SAY0_PLEWA</name>
<comment type="caution">
    <text evidence="2">The sequence shown here is derived from an EMBL/GenBank/DDBJ whole genome shotgun (WGS) entry which is preliminary data.</text>
</comment>
<feature type="compositionally biased region" description="Polar residues" evidence="1">
    <location>
        <begin position="33"/>
        <end position="52"/>
    </location>
</feature>
<evidence type="ECO:0000256" key="1">
    <source>
        <dbReference type="SAM" id="MobiDB-lite"/>
    </source>
</evidence>
<dbReference type="Proteomes" id="UP001066276">
    <property type="component" value="Chromosome 4_2"/>
</dbReference>
<feature type="compositionally biased region" description="Basic and acidic residues" evidence="1">
    <location>
        <begin position="81"/>
        <end position="100"/>
    </location>
</feature>
<gene>
    <name evidence="2" type="ORF">NDU88_000750</name>
</gene>
<evidence type="ECO:0000313" key="3">
    <source>
        <dbReference type="Proteomes" id="UP001066276"/>
    </source>
</evidence>
<feature type="region of interest" description="Disordered" evidence="1">
    <location>
        <begin position="1"/>
        <end position="107"/>
    </location>
</feature>
<reference evidence="2" key="1">
    <citation type="journal article" date="2022" name="bioRxiv">
        <title>Sequencing and chromosome-scale assembly of the giantPleurodeles waltlgenome.</title>
        <authorList>
            <person name="Brown T."/>
            <person name="Elewa A."/>
            <person name="Iarovenko S."/>
            <person name="Subramanian E."/>
            <person name="Araus A.J."/>
            <person name="Petzold A."/>
            <person name="Susuki M."/>
            <person name="Suzuki K.-i.T."/>
            <person name="Hayashi T."/>
            <person name="Toyoda A."/>
            <person name="Oliveira C."/>
            <person name="Osipova E."/>
            <person name="Leigh N.D."/>
            <person name="Simon A."/>
            <person name="Yun M.H."/>
        </authorList>
    </citation>
    <scope>NUCLEOTIDE SEQUENCE</scope>
    <source>
        <strain evidence="2">20211129_DDA</strain>
        <tissue evidence="2">Liver</tissue>
    </source>
</reference>
<protein>
    <submittedName>
        <fullName evidence="2">Uncharacterized protein</fullName>
    </submittedName>
</protein>
<feature type="compositionally biased region" description="Gly residues" evidence="1">
    <location>
        <begin position="1"/>
        <end position="12"/>
    </location>
</feature>
<proteinExistence type="predicted"/>
<organism evidence="2 3">
    <name type="scientific">Pleurodeles waltl</name>
    <name type="common">Iberian ribbed newt</name>
    <dbReference type="NCBI Taxonomy" id="8319"/>
    <lineage>
        <taxon>Eukaryota</taxon>
        <taxon>Metazoa</taxon>
        <taxon>Chordata</taxon>
        <taxon>Craniata</taxon>
        <taxon>Vertebrata</taxon>
        <taxon>Euteleostomi</taxon>
        <taxon>Amphibia</taxon>
        <taxon>Batrachia</taxon>
        <taxon>Caudata</taxon>
        <taxon>Salamandroidea</taxon>
        <taxon>Salamandridae</taxon>
        <taxon>Pleurodelinae</taxon>
        <taxon>Pleurodeles</taxon>
    </lineage>
</organism>
<evidence type="ECO:0000313" key="2">
    <source>
        <dbReference type="EMBL" id="KAJ1160248.1"/>
    </source>
</evidence>
<sequence length="152" mass="16685">MTPGQEGAGHGADPGVPKRNKLTGAMGWARVQRLSNFPHHNTPSEPSQTPQLTPRPAASVTRAICSGELPHLGAASRRRGRGESERCQRAHHASERRAGAEPETSTCMTACGNIGRERSMRHSMTCHGVRNHKILNSVHHSLWRHCQRARRA</sequence>
<accession>A0AAV7SAY0</accession>
<dbReference type="AlphaFoldDB" id="A0AAV7SAY0"/>
<dbReference type="EMBL" id="JANPWB010000008">
    <property type="protein sequence ID" value="KAJ1160248.1"/>
    <property type="molecule type" value="Genomic_DNA"/>
</dbReference>
<keyword evidence="3" id="KW-1185">Reference proteome</keyword>